<name>A0A6A6AUK2_9PLEO</name>
<protein>
    <submittedName>
        <fullName evidence="1">Uncharacterized protein</fullName>
    </submittedName>
</protein>
<dbReference type="AlphaFoldDB" id="A0A6A6AUK2"/>
<evidence type="ECO:0000313" key="2">
    <source>
        <dbReference type="Proteomes" id="UP000799771"/>
    </source>
</evidence>
<organism evidence="1 2">
    <name type="scientific">Dothidotthia symphoricarpi CBS 119687</name>
    <dbReference type="NCBI Taxonomy" id="1392245"/>
    <lineage>
        <taxon>Eukaryota</taxon>
        <taxon>Fungi</taxon>
        <taxon>Dikarya</taxon>
        <taxon>Ascomycota</taxon>
        <taxon>Pezizomycotina</taxon>
        <taxon>Dothideomycetes</taxon>
        <taxon>Pleosporomycetidae</taxon>
        <taxon>Pleosporales</taxon>
        <taxon>Dothidotthiaceae</taxon>
        <taxon>Dothidotthia</taxon>
    </lineage>
</organism>
<dbReference type="GeneID" id="54413769"/>
<proteinExistence type="predicted"/>
<accession>A0A6A6AUK2</accession>
<dbReference type="EMBL" id="ML977497">
    <property type="protein sequence ID" value="KAF2134645.1"/>
    <property type="molecule type" value="Genomic_DNA"/>
</dbReference>
<evidence type="ECO:0000313" key="1">
    <source>
        <dbReference type="EMBL" id="KAF2134645.1"/>
    </source>
</evidence>
<dbReference type="Proteomes" id="UP000799771">
    <property type="component" value="Unassembled WGS sequence"/>
</dbReference>
<dbReference type="RefSeq" id="XP_033529032.1">
    <property type="nucleotide sequence ID" value="XM_033673337.1"/>
</dbReference>
<keyword evidence="2" id="KW-1185">Reference proteome</keyword>
<gene>
    <name evidence="1" type="ORF">P153DRAFT_6819</name>
</gene>
<reference evidence="1" key="1">
    <citation type="journal article" date="2020" name="Stud. Mycol.">
        <title>101 Dothideomycetes genomes: a test case for predicting lifestyles and emergence of pathogens.</title>
        <authorList>
            <person name="Haridas S."/>
            <person name="Albert R."/>
            <person name="Binder M."/>
            <person name="Bloem J."/>
            <person name="Labutti K."/>
            <person name="Salamov A."/>
            <person name="Andreopoulos B."/>
            <person name="Baker S."/>
            <person name="Barry K."/>
            <person name="Bills G."/>
            <person name="Bluhm B."/>
            <person name="Cannon C."/>
            <person name="Castanera R."/>
            <person name="Culley D."/>
            <person name="Daum C."/>
            <person name="Ezra D."/>
            <person name="Gonzalez J."/>
            <person name="Henrissat B."/>
            <person name="Kuo A."/>
            <person name="Liang C."/>
            <person name="Lipzen A."/>
            <person name="Lutzoni F."/>
            <person name="Magnuson J."/>
            <person name="Mondo S."/>
            <person name="Nolan M."/>
            <person name="Ohm R."/>
            <person name="Pangilinan J."/>
            <person name="Park H.-J."/>
            <person name="Ramirez L."/>
            <person name="Alfaro M."/>
            <person name="Sun H."/>
            <person name="Tritt A."/>
            <person name="Yoshinaga Y."/>
            <person name="Zwiers L.-H."/>
            <person name="Turgeon B."/>
            <person name="Goodwin S."/>
            <person name="Spatafora J."/>
            <person name="Crous P."/>
            <person name="Grigoriev I."/>
        </authorList>
    </citation>
    <scope>NUCLEOTIDE SEQUENCE</scope>
    <source>
        <strain evidence="1">CBS 119687</strain>
    </source>
</reference>
<sequence>MQPRFPIHTCCSYCTTIISAATCDVLCFPHAAQQPSRFDVEDYASGQHTDTRTRTLATGAYDPKKTKPPTIDTPIIIIIIIVRAFHSPHVSWSPLNRISIGGPLHSRPANRAC</sequence>